<reference evidence="8 9" key="1">
    <citation type="journal article" date="2015" name="Genome Announc.">
        <title>Expanding the biotechnology potential of lactobacilli through comparative genomics of 213 strains and associated genera.</title>
        <authorList>
            <person name="Sun Z."/>
            <person name="Harris H.M."/>
            <person name="McCann A."/>
            <person name="Guo C."/>
            <person name="Argimon S."/>
            <person name="Zhang W."/>
            <person name="Yang X."/>
            <person name="Jeffery I.B."/>
            <person name="Cooney J.C."/>
            <person name="Kagawa T.F."/>
            <person name="Liu W."/>
            <person name="Song Y."/>
            <person name="Salvetti E."/>
            <person name="Wrobel A."/>
            <person name="Rasinkangas P."/>
            <person name="Parkhill J."/>
            <person name="Rea M.C."/>
            <person name="O'Sullivan O."/>
            <person name="Ritari J."/>
            <person name="Douillard F.P."/>
            <person name="Paul Ross R."/>
            <person name="Yang R."/>
            <person name="Briner A.E."/>
            <person name="Felis G.E."/>
            <person name="de Vos W.M."/>
            <person name="Barrangou R."/>
            <person name="Klaenhammer T.R."/>
            <person name="Caufield P.W."/>
            <person name="Cui Y."/>
            <person name="Zhang H."/>
            <person name="O'Toole P.W."/>
        </authorList>
    </citation>
    <scope>NUCLEOTIDE SEQUENCE [LARGE SCALE GENOMIC DNA]</scope>
    <source>
        <strain evidence="8 9">DSM 20505</strain>
    </source>
</reference>
<evidence type="ECO:0000259" key="6">
    <source>
        <dbReference type="Pfam" id="PF16555"/>
    </source>
</evidence>
<feature type="signal peptide" evidence="5">
    <location>
        <begin position="1"/>
        <end position="33"/>
    </location>
</feature>
<dbReference type="OrthoDB" id="3263741at2"/>
<dbReference type="Gene3D" id="2.60.40.10">
    <property type="entry name" value="Immunoglobulins"/>
    <property type="match status" value="2"/>
</dbReference>
<keyword evidence="4" id="KW-0472">Membrane</keyword>
<comment type="caution">
    <text evidence="8">The sequence shown here is derived from an EMBL/GenBank/DDBJ whole genome shotgun (WGS) entry which is preliminary data.</text>
</comment>
<keyword evidence="4" id="KW-0812">Transmembrane</keyword>
<dbReference type="NCBIfam" id="TIGR01167">
    <property type="entry name" value="LPXTG_anchor"/>
    <property type="match status" value="1"/>
</dbReference>
<protein>
    <recommendedName>
        <fullName evidence="10">Prealbumin-like fold domain-containing protein</fullName>
    </recommendedName>
</protein>
<dbReference type="InterPro" id="IPR041033">
    <property type="entry name" value="SpaA_PFL_dom_1"/>
</dbReference>
<dbReference type="RefSeq" id="WP_054680561.1">
    <property type="nucleotide sequence ID" value="NZ_AYYO01000055.1"/>
</dbReference>
<gene>
    <name evidence="8" type="ORF">FC18_GL000214</name>
</gene>
<feature type="transmembrane region" description="Helical" evidence="4">
    <location>
        <begin position="361"/>
        <end position="380"/>
    </location>
</feature>
<evidence type="ECO:0000313" key="8">
    <source>
        <dbReference type="EMBL" id="KRM54412.1"/>
    </source>
</evidence>
<accession>A0A0R1ZUI7</accession>
<evidence type="ECO:0000256" key="3">
    <source>
        <dbReference type="ARBA" id="ARBA00022729"/>
    </source>
</evidence>
<feature type="domain" description="Gram-positive pilin subunit D1 N-terminal" evidence="6">
    <location>
        <begin position="37"/>
        <end position="178"/>
    </location>
</feature>
<dbReference type="PANTHER" id="PTHR36108">
    <property type="entry name" value="COLOSSIN-B-RELATED"/>
    <property type="match status" value="1"/>
</dbReference>
<sequence>MQALIKHIRITAFAVMAAFLLALIATTPVRGQAATDDDVTVVLHKLVFDDGNLPESTSNDGKSSPFGDAGTPLNDVTFKAYDVTAEFWAQNPKTEAEMEDAQNALAASDTPRQEVATEITSGAGTATFTLPRHSGGQYAVYLFRETAHPSGVSDGQNLVLVLPVSGTTNQVDLYPKDEATVTPVTTGGQQFVKIDADDHSTKLAGAQFVVRSRAGKYLRRSNNQNSWEVISGEITTSYKQAKLLVLTSDSDGQFAINGLRAGQYELVEVKAPDDYVRSSKAVAFTVTPGKFSSATDAIQVANVHETVPPDDDGYPPLPDTGFFGKIVHHWHHFTHHIHHVIKHLLPNTFVGMLPQTGGARAIWLTLLGIFILLSIAITTFHKKSKPHEGE</sequence>
<keyword evidence="9" id="KW-1185">Reference proteome</keyword>
<dbReference type="InterPro" id="IPR013783">
    <property type="entry name" value="Ig-like_fold"/>
</dbReference>
<keyword evidence="2" id="KW-0964">Secreted</keyword>
<evidence type="ECO:0000259" key="7">
    <source>
        <dbReference type="Pfam" id="PF17802"/>
    </source>
</evidence>
<feature type="domain" description="SpaA-like prealbumin fold" evidence="7">
    <location>
        <begin position="191"/>
        <end position="289"/>
    </location>
</feature>
<evidence type="ECO:0000313" key="9">
    <source>
        <dbReference type="Proteomes" id="UP000051679"/>
    </source>
</evidence>
<dbReference type="EMBL" id="AYYO01000055">
    <property type="protein sequence ID" value="KRM54412.1"/>
    <property type="molecule type" value="Genomic_DNA"/>
</dbReference>
<keyword evidence="4" id="KW-1133">Transmembrane helix</keyword>
<dbReference type="Proteomes" id="UP000051679">
    <property type="component" value="Unassembled WGS sequence"/>
</dbReference>
<feature type="chain" id="PRO_5006414580" description="Prealbumin-like fold domain-containing protein" evidence="5">
    <location>
        <begin position="34"/>
        <end position="390"/>
    </location>
</feature>
<comment type="similarity">
    <text evidence="1">Belongs to the serine-aspartate repeat-containing protein (SDr) family.</text>
</comment>
<organism evidence="8 9">
    <name type="scientific">Lacticaseibacillus sharpeae JCM 1186 = DSM 20505</name>
    <dbReference type="NCBI Taxonomy" id="1291052"/>
    <lineage>
        <taxon>Bacteria</taxon>
        <taxon>Bacillati</taxon>
        <taxon>Bacillota</taxon>
        <taxon>Bacilli</taxon>
        <taxon>Lactobacillales</taxon>
        <taxon>Lactobacillaceae</taxon>
        <taxon>Lacticaseibacillus</taxon>
    </lineage>
</organism>
<dbReference type="Pfam" id="PF16555">
    <property type="entry name" value="GramPos_pilinD1"/>
    <property type="match status" value="1"/>
</dbReference>
<dbReference type="PATRIC" id="fig|1291052.5.peg.223"/>
<dbReference type="PANTHER" id="PTHR36108:SF13">
    <property type="entry name" value="COLOSSIN-B-RELATED"/>
    <property type="match status" value="1"/>
</dbReference>
<keyword evidence="3 5" id="KW-0732">Signal</keyword>
<evidence type="ECO:0000256" key="5">
    <source>
        <dbReference type="SAM" id="SignalP"/>
    </source>
</evidence>
<dbReference type="AlphaFoldDB" id="A0A0R1ZUI7"/>
<dbReference type="InterPro" id="IPR032364">
    <property type="entry name" value="GramPos_pilinD1_N"/>
</dbReference>
<evidence type="ECO:0008006" key="10">
    <source>
        <dbReference type="Google" id="ProtNLM"/>
    </source>
</evidence>
<name>A0A0R1ZUI7_9LACO</name>
<dbReference type="Pfam" id="PF17802">
    <property type="entry name" value="SpaA"/>
    <property type="match status" value="1"/>
</dbReference>
<evidence type="ECO:0000256" key="2">
    <source>
        <dbReference type="ARBA" id="ARBA00022525"/>
    </source>
</evidence>
<evidence type="ECO:0000256" key="1">
    <source>
        <dbReference type="ARBA" id="ARBA00007257"/>
    </source>
</evidence>
<proteinExistence type="inferred from homology"/>
<evidence type="ECO:0000256" key="4">
    <source>
        <dbReference type="SAM" id="Phobius"/>
    </source>
</evidence>
<dbReference type="STRING" id="1291052.FC18_GL000214"/>